<name>A0ACB9WJX2_CHAAC</name>
<organism evidence="1 2">
    <name type="scientific">Chaenocephalus aceratus</name>
    <name type="common">Blackfin icefish</name>
    <name type="synonym">Chaenichthys aceratus</name>
    <dbReference type="NCBI Taxonomy" id="36190"/>
    <lineage>
        <taxon>Eukaryota</taxon>
        <taxon>Metazoa</taxon>
        <taxon>Chordata</taxon>
        <taxon>Craniata</taxon>
        <taxon>Vertebrata</taxon>
        <taxon>Euteleostomi</taxon>
        <taxon>Actinopterygii</taxon>
        <taxon>Neopterygii</taxon>
        <taxon>Teleostei</taxon>
        <taxon>Neoteleostei</taxon>
        <taxon>Acanthomorphata</taxon>
        <taxon>Eupercaria</taxon>
        <taxon>Perciformes</taxon>
        <taxon>Notothenioidei</taxon>
        <taxon>Channichthyidae</taxon>
        <taxon>Chaenocephalus</taxon>
    </lineage>
</organism>
<keyword evidence="2" id="KW-1185">Reference proteome</keyword>
<gene>
    <name evidence="1" type="ORF">KUCAC02_024564</name>
</gene>
<dbReference type="Proteomes" id="UP001057452">
    <property type="component" value="Chromosome 22"/>
</dbReference>
<evidence type="ECO:0000313" key="1">
    <source>
        <dbReference type="EMBL" id="KAI4813221.1"/>
    </source>
</evidence>
<protein>
    <submittedName>
        <fullName evidence="1">Uncharacterized protein</fullName>
    </submittedName>
</protein>
<accession>A0ACB9WJX2</accession>
<dbReference type="EMBL" id="CM043806">
    <property type="protein sequence ID" value="KAI4813221.1"/>
    <property type="molecule type" value="Genomic_DNA"/>
</dbReference>
<comment type="caution">
    <text evidence="1">The sequence shown here is derived from an EMBL/GenBank/DDBJ whole genome shotgun (WGS) entry which is preliminary data.</text>
</comment>
<evidence type="ECO:0000313" key="2">
    <source>
        <dbReference type="Proteomes" id="UP001057452"/>
    </source>
</evidence>
<sequence>MDVLLRVLLSLSALAGIHSITTVSQVLVRAGGSITIPCLYESKYTNHVKYLCKGYYWNYCSDAIKTNHKINKRFSISDDKIQKIFTVTIKDLTEEDTDYWCAVEINGGRDERKYFKLSVTTETSSLDISNQEITGSIGSPIAIDCNSGEMKWCRLGRSCLTKSGSIDGTGFTISASVAGGFTVTMSELSKESSGWYWCVKGDLQMPVHITVTENNPYNNGQDATMPVDLNAYIIPLSLLIFIVLVTVFIWFMLKRHKQTKEAASAVTAAEEEITYSTVTHKRNTSSQSSPAESAVDVVYSSVIPMKQQHVPKVEANCENVTYSTLA</sequence>
<reference evidence="1" key="1">
    <citation type="submission" date="2022-05" db="EMBL/GenBank/DDBJ databases">
        <title>Chromosome-level genome of Chaenocephalus aceratus.</title>
        <authorList>
            <person name="Park H."/>
        </authorList>
    </citation>
    <scope>NUCLEOTIDE SEQUENCE</scope>
    <source>
        <strain evidence="1">KU_202001</strain>
    </source>
</reference>
<proteinExistence type="predicted"/>